<organism evidence="1 2">
    <name type="scientific">Neobacillus rhizosphaerae</name>
    <dbReference type="NCBI Taxonomy" id="2880965"/>
    <lineage>
        <taxon>Bacteria</taxon>
        <taxon>Bacillati</taxon>
        <taxon>Bacillota</taxon>
        <taxon>Bacilli</taxon>
        <taxon>Bacillales</taxon>
        <taxon>Bacillaceae</taxon>
        <taxon>Neobacillus</taxon>
    </lineage>
</organism>
<dbReference type="PROSITE" id="PS51257">
    <property type="entry name" value="PROKAR_LIPOPROTEIN"/>
    <property type="match status" value="1"/>
</dbReference>
<reference evidence="1" key="1">
    <citation type="submission" date="2022-04" db="EMBL/GenBank/DDBJ databases">
        <authorList>
            <person name="Criscuolo A."/>
        </authorList>
    </citation>
    <scope>NUCLEOTIDE SEQUENCE</scope>
    <source>
        <strain evidence="1">CIP111895</strain>
    </source>
</reference>
<evidence type="ECO:0000313" key="2">
    <source>
        <dbReference type="Proteomes" id="UP000838308"/>
    </source>
</evidence>
<keyword evidence="2" id="KW-1185">Reference proteome</keyword>
<dbReference type="RefSeq" id="WP_248735401.1">
    <property type="nucleotide sequence ID" value="NZ_CALBWS010000013.1"/>
</dbReference>
<evidence type="ECO:0008006" key="3">
    <source>
        <dbReference type="Google" id="ProtNLM"/>
    </source>
</evidence>
<accession>A0ABM9ER36</accession>
<dbReference type="Proteomes" id="UP000838308">
    <property type="component" value="Unassembled WGS sequence"/>
</dbReference>
<gene>
    <name evidence="1" type="ORF">BACCIP111895_02288</name>
</gene>
<dbReference type="Gene3D" id="3.40.1000.10">
    <property type="entry name" value="Mog1/PsbP, alpha/beta/alpha sandwich"/>
    <property type="match status" value="1"/>
</dbReference>
<dbReference type="EMBL" id="CALBWS010000013">
    <property type="protein sequence ID" value="CAH2715104.1"/>
    <property type="molecule type" value="Genomic_DNA"/>
</dbReference>
<sequence length="202" mass="23337">MKKTFAFIFIVFTFSLLFGCSDNKQLKTVTNKEALQKEYIVGGEKIVLKKKELLSNKIEMLLPESFHIMSEEVAKIKYPNENRPTIIYTNDKTTINISLKYTTTQINDSQIPEFHNSIKQMFEKLYPSAKWLDEKVIKTNDGKNVGVLEVITPAIDTNIYNFMYLIELDNKVLIATFNCTEEKMDDWKPIAKEIMGSIVTTE</sequence>
<proteinExistence type="predicted"/>
<protein>
    <recommendedName>
        <fullName evidence="3">PsbP C-terminal domain-containing protein</fullName>
    </recommendedName>
</protein>
<evidence type="ECO:0000313" key="1">
    <source>
        <dbReference type="EMBL" id="CAH2715104.1"/>
    </source>
</evidence>
<name>A0ABM9ER36_9BACI</name>
<comment type="caution">
    <text evidence="1">The sequence shown here is derived from an EMBL/GenBank/DDBJ whole genome shotgun (WGS) entry which is preliminary data.</text>
</comment>